<protein>
    <submittedName>
        <fullName evidence="2">Uncharacterized protein</fullName>
    </submittedName>
</protein>
<evidence type="ECO:0000256" key="1">
    <source>
        <dbReference type="SAM" id="MobiDB-lite"/>
    </source>
</evidence>
<gene>
    <name evidence="2" type="ORF">PRELSG_1441800</name>
</gene>
<dbReference type="GeneID" id="39738850"/>
<proteinExistence type="predicted"/>
<name>A0A1J1HB77_PLARL</name>
<sequence length="448" mass="54347">MNEKVKWNNKRTNKIYGNKLKDLEQHKKDFTLFYITDLLNIIYNTYKNIKPVYIHFICSKKNESHHPKKNNLIYYTPNSILEQYFPEYFQNVYFLCAHYTIWENKITENKNDTNQNHVNKNDHSQCKSSNLNENDTNKNENKETFYFIFTFYMEPNFIWEEINIPIFHERGYIECKFDSIDNLMKINSFVNLSDNLKIYTYNKTLIQYIFDLSNNNNTCDNRNKEVYNNFKNVHLLPFFISTDYLHKNCKICKTRVISFNEKDIYCKIDEEENLPKSILLFMKNKLNMKLKSIEKEAEKEEKEKVKSFINQNNIKKKVKNYNDDYFIGLNYTKVKRIINYTNNTFENNFSDQELENILLSMNKNNSLKDKENTNCINNNIINMHFELNEYYNFIQKKKNQFKNTLSDPWQLGIDNNIDNEKNILEKKKNFFINDFKIRKPFNKKIKKK</sequence>
<dbReference type="AlphaFoldDB" id="A0A1J1HB77"/>
<keyword evidence="3" id="KW-1185">Reference proteome</keyword>
<accession>A0A1J1HB77</accession>
<feature type="region of interest" description="Disordered" evidence="1">
    <location>
        <begin position="112"/>
        <end position="137"/>
    </location>
</feature>
<dbReference type="OMA" id="QNVYFLC"/>
<evidence type="ECO:0000313" key="3">
    <source>
        <dbReference type="Proteomes" id="UP000220158"/>
    </source>
</evidence>
<dbReference type="KEGG" id="prel:PRELSG_1441800"/>
<reference evidence="2 3" key="1">
    <citation type="submission" date="2015-04" db="EMBL/GenBank/DDBJ databases">
        <authorList>
            <consortium name="Pathogen Informatics"/>
        </authorList>
    </citation>
    <scope>NUCLEOTIDE SEQUENCE [LARGE SCALE GENOMIC DNA]</scope>
    <source>
        <strain evidence="2 3">SGS1</strain>
    </source>
</reference>
<organism evidence="2 3">
    <name type="scientific">Plasmodium relictum</name>
    <dbReference type="NCBI Taxonomy" id="85471"/>
    <lineage>
        <taxon>Eukaryota</taxon>
        <taxon>Sar</taxon>
        <taxon>Alveolata</taxon>
        <taxon>Apicomplexa</taxon>
        <taxon>Aconoidasida</taxon>
        <taxon>Haemosporida</taxon>
        <taxon>Plasmodiidae</taxon>
        <taxon>Plasmodium</taxon>
        <taxon>Plasmodium (Haemamoeba)</taxon>
    </lineage>
</organism>
<dbReference type="OrthoDB" id="377714at2759"/>
<dbReference type="Proteomes" id="UP000220158">
    <property type="component" value="Chromosome 14"/>
</dbReference>
<dbReference type="VEuPathDB" id="PlasmoDB:PRELSG_1441800"/>
<dbReference type="RefSeq" id="XP_028535204.1">
    <property type="nucleotide sequence ID" value="XM_028679496.1"/>
</dbReference>
<dbReference type="EMBL" id="LN835309">
    <property type="protein sequence ID" value="CRH02684.1"/>
    <property type="molecule type" value="Genomic_DNA"/>
</dbReference>
<evidence type="ECO:0000313" key="2">
    <source>
        <dbReference type="EMBL" id="CRH02684.1"/>
    </source>
</evidence>